<comment type="caution">
    <text evidence="1">The sequence shown here is derived from an EMBL/GenBank/DDBJ whole genome shotgun (WGS) entry which is preliminary data.</text>
</comment>
<dbReference type="EMBL" id="JACVHF010000014">
    <property type="protein sequence ID" value="MBC9785415.1"/>
    <property type="molecule type" value="Genomic_DNA"/>
</dbReference>
<keyword evidence="2" id="KW-1185">Reference proteome</keyword>
<dbReference type="RefSeq" id="WP_188040876.1">
    <property type="nucleotide sequence ID" value="NZ_JACVHF010000014.1"/>
</dbReference>
<proteinExistence type="predicted"/>
<organism evidence="1 2">
    <name type="scientific">Heliobacterium chlorum</name>
    <dbReference type="NCBI Taxonomy" id="2698"/>
    <lineage>
        <taxon>Bacteria</taxon>
        <taxon>Bacillati</taxon>
        <taxon>Bacillota</taxon>
        <taxon>Clostridia</taxon>
        <taxon>Eubacteriales</taxon>
        <taxon>Heliobacteriaceae</taxon>
        <taxon>Heliobacterium</taxon>
    </lineage>
</organism>
<gene>
    <name evidence="1" type="ORF">H1S01_12950</name>
</gene>
<dbReference type="Pfam" id="PF04025">
    <property type="entry name" value="RemA-like"/>
    <property type="match status" value="1"/>
</dbReference>
<evidence type="ECO:0000313" key="2">
    <source>
        <dbReference type="Proteomes" id="UP000617402"/>
    </source>
</evidence>
<dbReference type="InterPro" id="IPR007169">
    <property type="entry name" value="RemA-like"/>
</dbReference>
<accession>A0ABR7T4X5</accession>
<name>A0ABR7T4X5_HELCL</name>
<dbReference type="Proteomes" id="UP000617402">
    <property type="component" value="Unassembled WGS sequence"/>
</dbReference>
<reference evidence="1 2" key="1">
    <citation type="submission" date="2020-07" db="EMBL/GenBank/DDBJ databases">
        <title>Draft whole-genome sequence of Heliobacterium chlorum DSM 3682, type strain.</title>
        <authorList>
            <person name="Kyndt J.A."/>
            <person name="Meyer T.E."/>
            <person name="Imhoff J.F."/>
        </authorList>
    </citation>
    <scope>NUCLEOTIDE SEQUENCE [LARGE SCALE GENOMIC DNA]</scope>
    <source>
        <strain evidence="1 2">DSM 3682</strain>
    </source>
</reference>
<dbReference type="NCBIfam" id="NF046065">
    <property type="entry name" value="MtxRegRemB"/>
    <property type="match status" value="1"/>
</dbReference>
<protein>
    <submittedName>
        <fullName evidence="1">DUF370 domain-containing protein</fullName>
    </submittedName>
</protein>
<evidence type="ECO:0000313" key="1">
    <source>
        <dbReference type="EMBL" id="MBC9785415.1"/>
    </source>
</evidence>
<sequence length="92" mass="10369">MFLHLGGEIIVPKEDVIAIIDLESSTQAATTKEFLSTVRDEGFVKRIAEEGKEKSFVVTTDYIYLSPISSMTLMKRGNNIKTMLKAWEEAQK</sequence>